<dbReference type="Proteomes" id="UP001162131">
    <property type="component" value="Unassembled WGS sequence"/>
</dbReference>
<feature type="compositionally biased region" description="Basic and acidic residues" evidence="5">
    <location>
        <begin position="1"/>
        <end position="18"/>
    </location>
</feature>
<evidence type="ECO:0000256" key="1">
    <source>
        <dbReference type="ARBA" id="ARBA00004123"/>
    </source>
</evidence>
<comment type="subcellular location">
    <subcellularLocation>
        <location evidence="1">Nucleus</location>
    </subcellularLocation>
</comment>
<sequence length="132" mass="14821">MPLKKAVHEESKTTKSSENESPGNPSNTQKLKKPPSAYILFTKDKRAEVKTANPQIKNKDILSELGKMWNAATEEVKAQYSRLAEAEKEKYQKLLAELGEDTKPGKRKDASDSDNDNKKRKATNQKAKCKSN</sequence>
<dbReference type="PANTHER" id="PTHR48112:SF32">
    <property type="entry name" value="HIGH MOBILITY GROUP PROTEIN B3"/>
    <property type="match status" value="1"/>
</dbReference>
<proteinExistence type="predicted"/>
<dbReference type="CDD" id="cd00084">
    <property type="entry name" value="HMG-box_SF"/>
    <property type="match status" value="1"/>
</dbReference>
<feature type="region of interest" description="Disordered" evidence="5">
    <location>
        <begin position="1"/>
        <end position="36"/>
    </location>
</feature>
<dbReference type="PROSITE" id="PS50118">
    <property type="entry name" value="HMG_BOX_2"/>
    <property type="match status" value="1"/>
</dbReference>
<keyword evidence="8" id="KW-1185">Reference proteome</keyword>
<dbReference type="InterPro" id="IPR050342">
    <property type="entry name" value="HMGB"/>
</dbReference>
<evidence type="ECO:0000256" key="4">
    <source>
        <dbReference type="PROSITE-ProRule" id="PRU00267"/>
    </source>
</evidence>
<dbReference type="PANTHER" id="PTHR48112">
    <property type="entry name" value="HIGH MOBILITY GROUP PROTEIN DSP1"/>
    <property type="match status" value="1"/>
</dbReference>
<feature type="compositionally biased region" description="Basic residues" evidence="5">
    <location>
        <begin position="118"/>
        <end position="132"/>
    </location>
</feature>
<feature type="region of interest" description="Disordered" evidence="5">
    <location>
        <begin position="95"/>
        <end position="132"/>
    </location>
</feature>
<organism evidence="7 8">
    <name type="scientific">Blepharisma stoltei</name>
    <dbReference type="NCBI Taxonomy" id="1481888"/>
    <lineage>
        <taxon>Eukaryota</taxon>
        <taxon>Sar</taxon>
        <taxon>Alveolata</taxon>
        <taxon>Ciliophora</taxon>
        <taxon>Postciliodesmatophora</taxon>
        <taxon>Heterotrichea</taxon>
        <taxon>Heterotrichida</taxon>
        <taxon>Blepharismidae</taxon>
        <taxon>Blepharisma</taxon>
    </lineage>
</organism>
<feature type="domain" description="HMG box" evidence="6">
    <location>
        <begin position="31"/>
        <end position="99"/>
    </location>
</feature>
<dbReference type="SMART" id="SM00398">
    <property type="entry name" value="HMG"/>
    <property type="match status" value="1"/>
</dbReference>
<name>A0AAU9J7E7_9CILI</name>
<dbReference type="InterPro" id="IPR036910">
    <property type="entry name" value="HMG_box_dom_sf"/>
</dbReference>
<dbReference type="EMBL" id="CAJZBQ010000028">
    <property type="protein sequence ID" value="CAG9321616.1"/>
    <property type="molecule type" value="Genomic_DNA"/>
</dbReference>
<dbReference type="GO" id="GO:0003677">
    <property type="term" value="F:DNA binding"/>
    <property type="evidence" value="ECO:0007669"/>
    <property type="project" value="UniProtKB-UniRule"/>
</dbReference>
<dbReference type="InterPro" id="IPR009071">
    <property type="entry name" value="HMG_box_dom"/>
</dbReference>
<protein>
    <recommendedName>
        <fullName evidence="6">HMG box domain-containing protein</fullName>
    </recommendedName>
</protein>
<keyword evidence="2 4" id="KW-0238">DNA-binding</keyword>
<evidence type="ECO:0000256" key="5">
    <source>
        <dbReference type="SAM" id="MobiDB-lite"/>
    </source>
</evidence>
<evidence type="ECO:0000313" key="7">
    <source>
        <dbReference type="EMBL" id="CAG9321616.1"/>
    </source>
</evidence>
<evidence type="ECO:0000256" key="3">
    <source>
        <dbReference type="ARBA" id="ARBA00023242"/>
    </source>
</evidence>
<keyword evidence="3 4" id="KW-0539">Nucleus</keyword>
<feature type="DNA-binding region" description="HMG box" evidence="4">
    <location>
        <begin position="31"/>
        <end position="99"/>
    </location>
</feature>
<gene>
    <name evidence="7" type="ORF">BSTOLATCC_MIC28892</name>
</gene>
<dbReference type="Pfam" id="PF00505">
    <property type="entry name" value="HMG_box"/>
    <property type="match status" value="1"/>
</dbReference>
<dbReference type="AlphaFoldDB" id="A0AAU9J7E7"/>
<comment type="caution">
    <text evidence="7">The sequence shown here is derived from an EMBL/GenBank/DDBJ whole genome shotgun (WGS) entry which is preliminary data.</text>
</comment>
<dbReference type="SUPFAM" id="SSF47095">
    <property type="entry name" value="HMG-box"/>
    <property type="match status" value="1"/>
</dbReference>
<feature type="compositionally biased region" description="Basic and acidic residues" evidence="5">
    <location>
        <begin position="100"/>
        <end position="117"/>
    </location>
</feature>
<dbReference type="Gene3D" id="1.10.30.10">
    <property type="entry name" value="High mobility group box domain"/>
    <property type="match status" value="1"/>
</dbReference>
<dbReference type="PRINTS" id="PR00886">
    <property type="entry name" value="HIGHMOBLTY12"/>
</dbReference>
<evidence type="ECO:0000259" key="6">
    <source>
        <dbReference type="PROSITE" id="PS50118"/>
    </source>
</evidence>
<evidence type="ECO:0000313" key="8">
    <source>
        <dbReference type="Proteomes" id="UP001162131"/>
    </source>
</evidence>
<evidence type="ECO:0000256" key="2">
    <source>
        <dbReference type="ARBA" id="ARBA00023125"/>
    </source>
</evidence>
<reference evidence="7" key="1">
    <citation type="submission" date="2021-09" db="EMBL/GenBank/DDBJ databases">
        <authorList>
            <consortium name="AG Swart"/>
            <person name="Singh M."/>
            <person name="Singh A."/>
            <person name="Seah K."/>
            <person name="Emmerich C."/>
        </authorList>
    </citation>
    <scope>NUCLEOTIDE SEQUENCE</scope>
    <source>
        <strain evidence="7">ATCC30299</strain>
    </source>
</reference>
<dbReference type="GO" id="GO:0005634">
    <property type="term" value="C:nucleus"/>
    <property type="evidence" value="ECO:0007669"/>
    <property type="project" value="UniProtKB-SubCell"/>
</dbReference>
<accession>A0AAU9J7E7</accession>